<feature type="region of interest" description="Disordered" evidence="1">
    <location>
        <begin position="57"/>
        <end position="76"/>
    </location>
</feature>
<feature type="domain" description="Pyrrolo-quinoline quinone repeat" evidence="2">
    <location>
        <begin position="422"/>
        <end position="541"/>
    </location>
</feature>
<sequence>MPGATLCRMGRDPDEGDAFVFDLVDDDAAAGAVSADPAGSRAVADGVAGVVGVSLADSSEGTGPAGADPAASGSAGRRRRATAQVAAVLAVVLGTGLAVEGLRDHARIERMRDIPGGVADVSSPLEETWAWRGAVGPGGGTTDVAVLGDVLAFESDGELVALDPATGEEAWTVELREDAECGPTASPIQGALVTSSLVCLQGTGAEREVVVVGPRGASSAPRALDATDTRRHGPPRVGPEGTVLRAERVGPLSAIDVAGARCTDGGECTGTVASGRDLVLRAEDAATGTERWKVTVPFRPADATQCARTFGGSWSSSENRLVFSGMLAPDAFGGWAVPDRIDLNGCGIQAGVTPGGAVLGAELEPGTGGVTSLGAGRYAVTRFDGVVRATLHAADGDVVGEVTGYPLASRATDEAQPAMLLGVDEPGRRLRAYGPDGTPRWDITLQSGGQEFLAQVGDTAVVTTGAGSVRGLDLATGAEKWLWDGPDPASGGDGGYFGGVYVAQAFTDGESVLLLVESDAGGALGLVALDAASGAVVWDRPGGGEADALDPADADPAGQGVSGSLVAVDGHLLEITPGGIRGLG</sequence>
<dbReference type="Gene3D" id="2.130.10.10">
    <property type="entry name" value="YVTN repeat-like/Quinoprotein amine dehydrogenase"/>
    <property type="match status" value="2"/>
</dbReference>
<dbReference type="EMBL" id="BAABHM010000032">
    <property type="protein sequence ID" value="GAA4719249.1"/>
    <property type="molecule type" value="Genomic_DNA"/>
</dbReference>
<comment type="caution">
    <text evidence="3">The sequence shown here is derived from an EMBL/GenBank/DDBJ whole genome shotgun (WGS) entry which is preliminary data.</text>
</comment>
<evidence type="ECO:0000313" key="4">
    <source>
        <dbReference type="Proteomes" id="UP001500843"/>
    </source>
</evidence>
<accession>A0ABP8Y1T8</accession>
<dbReference type="InterPro" id="IPR018391">
    <property type="entry name" value="PQQ_b-propeller_rpt"/>
</dbReference>
<dbReference type="SUPFAM" id="SSF50998">
    <property type="entry name" value="Quinoprotein alcohol dehydrogenase-like"/>
    <property type="match status" value="1"/>
</dbReference>
<dbReference type="PANTHER" id="PTHR34512:SF30">
    <property type="entry name" value="OUTER MEMBRANE PROTEIN ASSEMBLY FACTOR BAMB"/>
    <property type="match status" value="1"/>
</dbReference>
<protein>
    <recommendedName>
        <fullName evidence="2">Pyrrolo-quinoline quinone repeat domain-containing protein</fullName>
    </recommendedName>
</protein>
<reference evidence="4" key="1">
    <citation type="journal article" date="2019" name="Int. J. Syst. Evol. Microbiol.">
        <title>The Global Catalogue of Microorganisms (GCM) 10K type strain sequencing project: providing services to taxonomists for standard genome sequencing and annotation.</title>
        <authorList>
            <consortium name="The Broad Institute Genomics Platform"/>
            <consortium name="The Broad Institute Genome Sequencing Center for Infectious Disease"/>
            <person name="Wu L."/>
            <person name="Ma J."/>
        </authorList>
    </citation>
    <scope>NUCLEOTIDE SEQUENCE [LARGE SCALE GENOMIC DNA]</scope>
    <source>
        <strain evidence="4">JCM 17975</strain>
    </source>
</reference>
<keyword evidence="4" id="KW-1185">Reference proteome</keyword>
<evidence type="ECO:0000256" key="1">
    <source>
        <dbReference type="SAM" id="MobiDB-lite"/>
    </source>
</evidence>
<dbReference type="Pfam" id="PF13360">
    <property type="entry name" value="PQQ_2"/>
    <property type="match status" value="1"/>
</dbReference>
<dbReference type="InterPro" id="IPR011047">
    <property type="entry name" value="Quinoprotein_ADH-like_sf"/>
</dbReference>
<organism evidence="3 4">
    <name type="scientific">Promicromonospora umidemergens</name>
    <dbReference type="NCBI Taxonomy" id="629679"/>
    <lineage>
        <taxon>Bacteria</taxon>
        <taxon>Bacillati</taxon>
        <taxon>Actinomycetota</taxon>
        <taxon>Actinomycetes</taxon>
        <taxon>Micrococcales</taxon>
        <taxon>Promicromonosporaceae</taxon>
        <taxon>Promicromonospora</taxon>
    </lineage>
</organism>
<proteinExistence type="predicted"/>
<evidence type="ECO:0000313" key="3">
    <source>
        <dbReference type="EMBL" id="GAA4719249.1"/>
    </source>
</evidence>
<evidence type="ECO:0000259" key="2">
    <source>
        <dbReference type="Pfam" id="PF13360"/>
    </source>
</evidence>
<gene>
    <name evidence="3" type="ORF">GCM10023198_48780</name>
</gene>
<dbReference type="InterPro" id="IPR002372">
    <property type="entry name" value="PQQ_rpt_dom"/>
</dbReference>
<dbReference type="SMART" id="SM00564">
    <property type="entry name" value="PQQ"/>
    <property type="match status" value="4"/>
</dbReference>
<feature type="region of interest" description="Disordered" evidence="1">
    <location>
        <begin position="216"/>
        <end position="241"/>
    </location>
</feature>
<name>A0ABP8Y1T8_9MICO</name>
<feature type="compositionally biased region" description="Low complexity" evidence="1">
    <location>
        <begin position="57"/>
        <end position="75"/>
    </location>
</feature>
<dbReference type="InterPro" id="IPR015943">
    <property type="entry name" value="WD40/YVTN_repeat-like_dom_sf"/>
</dbReference>
<dbReference type="PANTHER" id="PTHR34512">
    <property type="entry name" value="CELL SURFACE PROTEIN"/>
    <property type="match status" value="1"/>
</dbReference>
<dbReference type="Proteomes" id="UP001500843">
    <property type="component" value="Unassembled WGS sequence"/>
</dbReference>